<gene>
    <name evidence="2" type="ORF">PAPYR_10299</name>
</gene>
<reference evidence="2" key="1">
    <citation type="journal article" date="2022" name="bioRxiv">
        <title>Genomics of Preaxostyla Flagellates Illuminates Evolutionary Transitions and the Path Towards Mitochondrial Loss.</title>
        <authorList>
            <person name="Novak L.V.F."/>
            <person name="Treitli S.C."/>
            <person name="Pyrih J."/>
            <person name="Halakuc P."/>
            <person name="Pipaliya S.V."/>
            <person name="Vacek V."/>
            <person name="Brzon O."/>
            <person name="Soukal P."/>
            <person name="Eme L."/>
            <person name="Dacks J.B."/>
            <person name="Karnkowska A."/>
            <person name="Elias M."/>
            <person name="Hampl V."/>
        </authorList>
    </citation>
    <scope>NUCLEOTIDE SEQUENCE</scope>
    <source>
        <strain evidence="2">RCP-MX</strain>
    </source>
</reference>
<dbReference type="Pfam" id="PF00687">
    <property type="entry name" value="Ribosomal_L1"/>
    <property type="match status" value="1"/>
</dbReference>
<evidence type="ECO:0000313" key="3">
    <source>
        <dbReference type="Proteomes" id="UP001141327"/>
    </source>
</evidence>
<feature type="compositionally biased region" description="Acidic residues" evidence="1">
    <location>
        <begin position="406"/>
        <end position="436"/>
    </location>
</feature>
<protein>
    <submittedName>
        <fullName evidence="2">Ribosomal protein L1</fullName>
    </submittedName>
</protein>
<accession>A0ABQ8UA40</accession>
<keyword evidence="2" id="KW-0689">Ribosomal protein</keyword>
<proteinExistence type="predicted"/>
<name>A0ABQ8UA40_9EUKA</name>
<keyword evidence="3" id="KW-1185">Reference proteome</keyword>
<feature type="compositionally biased region" description="Low complexity" evidence="1">
    <location>
        <begin position="331"/>
        <end position="342"/>
    </location>
</feature>
<dbReference type="Gene3D" id="3.40.50.790">
    <property type="match status" value="1"/>
</dbReference>
<evidence type="ECO:0000256" key="1">
    <source>
        <dbReference type="SAM" id="MobiDB-lite"/>
    </source>
</evidence>
<dbReference type="EMBL" id="JAPMOS010000129">
    <property type="protein sequence ID" value="KAJ4454893.1"/>
    <property type="molecule type" value="Genomic_DNA"/>
</dbReference>
<dbReference type="InterPro" id="IPR023674">
    <property type="entry name" value="Ribosomal_uL1-like"/>
</dbReference>
<keyword evidence="2" id="KW-0687">Ribonucleoprotein</keyword>
<dbReference type="InterPro" id="IPR028364">
    <property type="entry name" value="Ribosomal_uL1/biogenesis"/>
</dbReference>
<dbReference type="Proteomes" id="UP001141327">
    <property type="component" value="Unassembled WGS sequence"/>
</dbReference>
<organism evidence="2 3">
    <name type="scientific">Paratrimastix pyriformis</name>
    <dbReference type="NCBI Taxonomy" id="342808"/>
    <lineage>
        <taxon>Eukaryota</taxon>
        <taxon>Metamonada</taxon>
        <taxon>Preaxostyla</taxon>
        <taxon>Paratrimastigidae</taxon>
        <taxon>Paratrimastix</taxon>
    </lineage>
</organism>
<dbReference type="InterPro" id="IPR016095">
    <property type="entry name" value="Ribosomal_uL1_3-a/b-sand"/>
</dbReference>
<dbReference type="SUPFAM" id="SSF56808">
    <property type="entry name" value="Ribosomal protein L1"/>
    <property type="match status" value="1"/>
</dbReference>
<feature type="compositionally biased region" description="Low complexity" evidence="1">
    <location>
        <begin position="312"/>
        <end position="321"/>
    </location>
</feature>
<feature type="compositionally biased region" description="Acidic residues" evidence="1">
    <location>
        <begin position="389"/>
        <end position="399"/>
    </location>
</feature>
<feature type="compositionally biased region" description="Basic and acidic residues" evidence="1">
    <location>
        <begin position="343"/>
        <end position="354"/>
    </location>
</feature>
<feature type="compositionally biased region" description="Low complexity" evidence="1">
    <location>
        <begin position="517"/>
        <end position="531"/>
    </location>
</feature>
<evidence type="ECO:0000313" key="2">
    <source>
        <dbReference type="EMBL" id="KAJ4454893.1"/>
    </source>
</evidence>
<comment type="caution">
    <text evidence="2">The sequence shown here is derived from an EMBL/GenBank/DDBJ whole genome shotgun (WGS) entry which is preliminary data.</text>
</comment>
<sequence length="531" mass="57059">MLASRIEQAVHSLYSFISKSHSASLTDEPESIWLAINLCQIGQPSLKPRIIPLPFSPYNLADLRVCFISRDEEKPLIKSHLESIPHLSKVLSVKKLMTNYRPYEDKRKLLAAYDVFLCDDRVVTMLSRLLGSKFFAAKKQPIPVRIARPATKKQQKEAKEEAKMQKEGELPSVVAHLKAAVEKVLGATHYFLREGTCVTLRVGHAGQPESELIANTQAAADHLLVHPDPHWAPVNAALVPSNLAGLIQAMFVKGSTTPALQIYSAIPEPVPEEALLIERALLAPKPKKEKRQRKAAAAAAAADDDDDDEKATATATTPAAASRKHGRKETAAPATATATAAAPKEEASNKRARTEEEDDEDEEKVKAVPTRPAREAKTRARQVNKAAKEEEENEEESDGEFVAPAQEDDEDEDGSLLETMVEEDADEAAEAAEADEVEKAVPAPSPKKSPKAAAPTPKKSPAPKAAPTPKKSPKAAAPTPKKSPKAAPTPKKSPAPKAAAPTPKPQSPKKSPKKSPKAAPATPAPAAGLFL</sequence>
<dbReference type="CDD" id="cd00403">
    <property type="entry name" value="Ribosomal_L1"/>
    <property type="match status" value="1"/>
</dbReference>
<feature type="region of interest" description="Disordered" evidence="1">
    <location>
        <begin position="286"/>
        <end position="531"/>
    </location>
</feature>
<feature type="compositionally biased region" description="Low complexity" evidence="1">
    <location>
        <begin position="467"/>
        <end position="501"/>
    </location>
</feature>
<dbReference type="GO" id="GO:0005840">
    <property type="term" value="C:ribosome"/>
    <property type="evidence" value="ECO:0007669"/>
    <property type="project" value="UniProtKB-KW"/>
</dbReference>